<proteinExistence type="predicted"/>
<reference evidence="2 3" key="1">
    <citation type="journal article" date="2011" name="Science">
        <title>The Selaginella genome identifies genetic changes associated with the evolution of vascular plants.</title>
        <authorList>
            <person name="Banks J.A."/>
            <person name="Nishiyama T."/>
            <person name="Hasebe M."/>
            <person name="Bowman J.L."/>
            <person name="Gribskov M."/>
            <person name="dePamphilis C."/>
            <person name="Albert V.A."/>
            <person name="Aono N."/>
            <person name="Aoyama T."/>
            <person name="Ambrose B.A."/>
            <person name="Ashton N.W."/>
            <person name="Axtell M.J."/>
            <person name="Barker E."/>
            <person name="Barker M.S."/>
            <person name="Bennetzen J.L."/>
            <person name="Bonawitz N.D."/>
            <person name="Chapple C."/>
            <person name="Cheng C."/>
            <person name="Correa L.G."/>
            <person name="Dacre M."/>
            <person name="DeBarry J."/>
            <person name="Dreyer I."/>
            <person name="Elias M."/>
            <person name="Engstrom E.M."/>
            <person name="Estelle M."/>
            <person name="Feng L."/>
            <person name="Finet C."/>
            <person name="Floyd S.K."/>
            <person name="Frommer W.B."/>
            <person name="Fujita T."/>
            <person name="Gramzow L."/>
            <person name="Gutensohn M."/>
            <person name="Harholt J."/>
            <person name="Hattori M."/>
            <person name="Heyl A."/>
            <person name="Hirai T."/>
            <person name="Hiwatashi Y."/>
            <person name="Ishikawa M."/>
            <person name="Iwata M."/>
            <person name="Karol K.G."/>
            <person name="Koehler B."/>
            <person name="Kolukisaoglu U."/>
            <person name="Kubo M."/>
            <person name="Kurata T."/>
            <person name="Lalonde S."/>
            <person name="Li K."/>
            <person name="Li Y."/>
            <person name="Litt A."/>
            <person name="Lyons E."/>
            <person name="Manning G."/>
            <person name="Maruyama T."/>
            <person name="Michael T.P."/>
            <person name="Mikami K."/>
            <person name="Miyazaki S."/>
            <person name="Morinaga S."/>
            <person name="Murata T."/>
            <person name="Mueller-Roeber B."/>
            <person name="Nelson D.R."/>
            <person name="Obara M."/>
            <person name="Oguri Y."/>
            <person name="Olmstead R.G."/>
            <person name="Onodera N."/>
            <person name="Petersen B.L."/>
            <person name="Pils B."/>
            <person name="Prigge M."/>
            <person name="Rensing S.A."/>
            <person name="Riano-Pachon D.M."/>
            <person name="Roberts A.W."/>
            <person name="Sato Y."/>
            <person name="Scheller H.V."/>
            <person name="Schulz B."/>
            <person name="Schulz C."/>
            <person name="Shakirov E.V."/>
            <person name="Shibagaki N."/>
            <person name="Shinohara N."/>
            <person name="Shippen D.E."/>
            <person name="Soerensen I."/>
            <person name="Sotooka R."/>
            <person name="Sugimoto N."/>
            <person name="Sugita M."/>
            <person name="Sumikawa N."/>
            <person name="Tanurdzic M."/>
            <person name="Theissen G."/>
            <person name="Ulvskov P."/>
            <person name="Wakazuki S."/>
            <person name="Weng J.K."/>
            <person name="Willats W.W."/>
            <person name="Wipf D."/>
            <person name="Wolf P.G."/>
            <person name="Yang L."/>
            <person name="Zimmer A.D."/>
            <person name="Zhu Q."/>
            <person name="Mitros T."/>
            <person name="Hellsten U."/>
            <person name="Loque D."/>
            <person name="Otillar R."/>
            <person name="Salamov A."/>
            <person name="Schmutz J."/>
            <person name="Shapiro H."/>
            <person name="Lindquist E."/>
            <person name="Lucas S."/>
            <person name="Rokhsar D."/>
            <person name="Grigoriev I.V."/>
        </authorList>
    </citation>
    <scope>NUCLEOTIDE SEQUENCE [LARGE SCALE GENOMIC DNA]</scope>
</reference>
<dbReference type="EMBL" id="GL377611">
    <property type="protein sequence ID" value="EFJ18128.1"/>
    <property type="molecule type" value="Genomic_DNA"/>
</dbReference>
<dbReference type="STRING" id="88036.D8SC48"/>
<accession>D8SC48</accession>
<name>D8SC48_SELML</name>
<gene>
    <name evidence="2" type="ORF">SELMODRAFT_420483</name>
</gene>
<dbReference type="InterPro" id="IPR036554">
    <property type="entry name" value="GHMP_kinase_C_sf"/>
</dbReference>
<feature type="domain" description="Mvd1 C-terminal" evidence="1">
    <location>
        <begin position="3"/>
        <end position="118"/>
    </location>
</feature>
<dbReference type="KEGG" id="smo:SELMODRAFT_420483"/>
<protein>
    <recommendedName>
        <fullName evidence="1">Mvd1 C-terminal domain-containing protein</fullName>
    </recommendedName>
</protein>
<dbReference type="eggNOG" id="KOG2833">
    <property type="taxonomic scope" value="Eukaryota"/>
</dbReference>
<dbReference type="SUPFAM" id="SSF55060">
    <property type="entry name" value="GHMP Kinase, C-terminal domain"/>
    <property type="match status" value="1"/>
</dbReference>
<dbReference type="Proteomes" id="UP000001514">
    <property type="component" value="Unassembled WGS sequence"/>
</dbReference>
<dbReference type="InParanoid" id="D8SC48"/>
<dbReference type="AlphaFoldDB" id="D8SC48"/>
<keyword evidence="3" id="KW-1185">Reference proteome</keyword>
<dbReference type="Gramene" id="EFJ18128">
    <property type="protein sequence ID" value="EFJ18128"/>
    <property type="gene ID" value="SELMODRAFT_420483"/>
</dbReference>
<dbReference type="Pfam" id="PF18376">
    <property type="entry name" value="MDD_C"/>
    <property type="match status" value="1"/>
</dbReference>
<organism evidence="3">
    <name type="scientific">Selaginella moellendorffii</name>
    <name type="common">Spikemoss</name>
    <dbReference type="NCBI Taxonomy" id="88036"/>
    <lineage>
        <taxon>Eukaryota</taxon>
        <taxon>Viridiplantae</taxon>
        <taxon>Streptophyta</taxon>
        <taxon>Embryophyta</taxon>
        <taxon>Tracheophyta</taxon>
        <taxon>Lycopodiopsida</taxon>
        <taxon>Selaginellales</taxon>
        <taxon>Selaginellaceae</taxon>
        <taxon>Selaginella</taxon>
    </lineage>
</organism>
<evidence type="ECO:0000313" key="2">
    <source>
        <dbReference type="EMBL" id="EFJ18128.1"/>
    </source>
</evidence>
<dbReference type="HOGENOM" id="CLU_1931158_0_0_1"/>
<sequence>MGKRQKEEGSTSGMQESVQTSPLLHYRAKVIFSLSIFDFLAYTDSNQFHATCLDTSPPFFYMSDTSRRIIGLVESWNKPEVLRVHFDAGPNAVIFFPQKFGGALLHRLLYKFPPIKAWFATMLLAQSFWRL</sequence>
<dbReference type="PANTHER" id="PTHR10977:SF3">
    <property type="entry name" value="DIPHOSPHOMEVALONATE DECARBOXYLASE"/>
    <property type="match status" value="1"/>
</dbReference>
<dbReference type="Gene3D" id="3.30.70.890">
    <property type="entry name" value="GHMP kinase, C-terminal domain"/>
    <property type="match status" value="1"/>
</dbReference>
<evidence type="ECO:0000259" key="1">
    <source>
        <dbReference type="Pfam" id="PF18376"/>
    </source>
</evidence>
<dbReference type="PANTHER" id="PTHR10977">
    <property type="entry name" value="DIPHOSPHOMEVALONATE DECARBOXYLASE"/>
    <property type="match status" value="1"/>
</dbReference>
<evidence type="ECO:0000313" key="3">
    <source>
        <dbReference type="Proteomes" id="UP000001514"/>
    </source>
</evidence>
<dbReference type="InterPro" id="IPR041431">
    <property type="entry name" value="Mvd1_C"/>
</dbReference>